<dbReference type="InterPro" id="IPR001264">
    <property type="entry name" value="Glyco_trans_51"/>
</dbReference>
<dbReference type="Pfam" id="PF06832">
    <property type="entry name" value="BiPBP_C"/>
    <property type="match status" value="1"/>
</dbReference>
<dbReference type="SUPFAM" id="SSF53955">
    <property type="entry name" value="Lysozyme-like"/>
    <property type="match status" value="1"/>
</dbReference>
<keyword evidence="4" id="KW-0121">Carboxypeptidase</keyword>
<dbReference type="PROSITE" id="PS51257">
    <property type="entry name" value="PROKAR_LIPOPROTEIN"/>
    <property type="match status" value="1"/>
</dbReference>
<dbReference type="EC" id="2.4.99.28" evidence="10"/>
<dbReference type="InterPro" id="IPR036950">
    <property type="entry name" value="PBP_transglycosylase"/>
</dbReference>
<dbReference type="GO" id="GO:0008955">
    <property type="term" value="F:peptidoglycan glycosyltransferase activity"/>
    <property type="evidence" value="ECO:0007669"/>
    <property type="project" value="UniProtKB-EC"/>
</dbReference>
<dbReference type="Gene3D" id="3.40.710.10">
    <property type="entry name" value="DD-peptidase/beta-lactamase superfamily"/>
    <property type="match status" value="1"/>
</dbReference>
<dbReference type="InterPro" id="IPR023346">
    <property type="entry name" value="Lysozyme-like_dom_sf"/>
</dbReference>
<dbReference type="GO" id="GO:0006508">
    <property type="term" value="P:proteolysis"/>
    <property type="evidence" value="ECO:0007669"/>
    <property type="project" value="UniProtKB-KW"/>
</dbReference>
<dbReference type="InterPro" id="IPR009647">
    <property type="entry name" value="PBP_C"/>
</dbReference>
<sequence length="712" mass="77548">MPVRRWCSNALWGSLIACALLGAAWFGLDRWIAAAPLPDFRLSSSIEIFDRSARLLYVGALVDGRWRLSVELAQVDPRYLEWLKAIEDRRFSAHSGVDGWALLRAAWQWASQGRIVSGGSTLTMQVARLLDQRPTRSLLGKLRQIRLALALERRLTKDEILRLYLILAPYGGNLEGIRAATLAWLGHEPRRLTPAEAALLIALPQAPERRRPDRDPAALKQARDRILRRLHDLGYIDALELAEALKAQVPESRRALLRLAAHLAWRIQAANPERKALAATLDARLQAGLERLAARRAQLLGERLSVAILVADHRTGEVWAAVGSPDPFATDRWGYLDMTRAVRSPGSTLKPLIYGLAFEEEIAQPESLIEDRPTGFAGYAPNNFDRSFQGTVSVRTALQSSLNIPAIRLLDVLGPARLLGRLRRAGVTLVLPKAAAPNLAIGLGGAGLRLCNLVQLYAAIARGGTAVELRELLDQPRSSSKPVQIVLTERAARLVTSILADVPAPDRARTGELAFKTGTSYGQRDAWAIGYDGRWVAGVWVGRPDGAAVPGLTGIDAAAPILFAVFDQLRPRIPLPQPPSPGSAPRLADLPSHLQHIPAGPRSVERGTQAFCLQEQTGGLRLGCLGPAEPLQIAYPPAGAQIELGFSTPQPMDLILKVRGGTPPFVWFADGRPVAHTAFAREAHWLPEGPGYVTLNVVDGRGESAQVEIRIQ</sequence>
<dbReference type="EMBL" id="CP048029">
    <property type="protein sequence ID" value="QIK39137.1"/>
    <property type="molecule type" value="Genomic_DNA"/>
</dbReference>
<dbReference type="InterPro" id="IPR001460">
    <property type="entry name" value="PCN-bd_Tpept"/>
</dbReference>
<dbReference type="UniPathway" id="UPA00219"/>
<evidence type="ECO:0000256" key="2">
    <source>
        <dbReference type="ARBA" id="ARBA00007090"/>
    </source>
</evidence>
<evidence type="ECO:0000259" key="14">
    <source>
        <dbReference type="Pfam" id="PF06832"/>
    </source>
</evidence>
<dbReference type="SUPFAM" id="SSF56601">
    <property type="entry name" value="beta-lactamase/transpeptidase-like"/>
    <property type="match status" value="1"/>
</dbReference>
<dbReference type="KEGG" id="cjap:GWK36_06430"/>
<evidence type="ECO:0000256" key="11">
    <source>
        <dbReference type="ARBA" id="ARBA00049902"/>
    </source>
</evidence>
<dbReference type="Pfam" id="PF00912">
    <property type="entry name" value="Transgly"/>
    <property type="match status" value="1"/>
</dbReference>
<dbReference type="GO" id="GO:0004180">
    <property type="term" value="F:carboxypeptidase activity"/>
    <property type="evidence" value="ECO:0007669"/>
    <property type="project" value="UniProtKB-KW"/>
</dbReference>
<organism evidence="15 16">
    <name type="scientific">Caldichromatium japonicum</name>
    <dbReference type="NCBI Taxonomy" id="2699430"/>
    <lineage>
        <taxon>Bacteria</taxon>
        <taxon>Pseudomonadati</taxon>
        <taxon>Pseudomonadota</taxon>
        <taxon>Gammaproteobacteria</taxon>
        <taxon>Chromatiales</taxon>
        <taxon>Chromatiaceae</taxon>
        <taxon>Caldichromatium</taxon>
    </lineage>
</organism>
<reference evidence="16" key="1">
    <citation type="submission" date="2020-01" db="EMBL/GenBank/DDBJ databases">
        <title>Caldichromatium gen. nov., sp. nov., a thermophilic purple sulfur bacterium member of the family Chromatiaceae isolated from Nakabusa hot spring, Japan.</title>
        <authorList>
            <person name="Saini M.K."/>
            <person name="Hanada S."/>
            <person name="Tank M."/>
        </authorList>
    </citation>
    <scope>NUCLEOTIDE SEQUENCE [LARGE SCALE GENOMIC DNA]</scope>
    <source>
        <strain evidence="16">No.7</strain>
    </source>
</reference>
<dbReference type="InterPro" id="IPR011815">
    <property type="entry name" value="PBP_1c"/>
</dbReference>
<evidence type="ECO:0000256" key="6">
    <source>
        <dbReference type="ARBA" id="ARBA00022676"/>
    </source>
</evidence>
<keyword evidence="8" id="KW-0378">Hydrolase</keyword>
<evidence type="ECO:0000256" key="3">
    <source>
        <dbReference type="ARBA" id="ARBA00007739"/>
    </source>
</evidence>
<keyword evidence="5" id="KW-0645">Protease</keyword>
<gene>
    <name evidence="15" type="primary">pbpC</name>
    <name evidence="15" type="ORF">GWK36_06430</name>
</gene>
<comment type="catalytic activity">
    <reaction evidence="11">
        <text>[GlcNAc-(1-&gt;4)-Mur2Ac(oyl-L-Ala-gamma-D-Glu-L-Lys-D-Ala-D-Ala)](n)-di-trans,octa-cis-undecaprenyl diphosphate + beta-D-GlcNAc-(1-&gt;4)-Mur2Ac(oyl-L-Ala-gamma-D-Glu-L-Lys-D-Ala-D-Ala)-di-trans,octa-cis-undecaprenyl diphosphate = [GlcNAc-(1-&gt;4)-Mur2Ac(oyl-L-Ala-gamma-D-Glu-L-Lys-D-Ala-D-Ala)](n+1)-di-trans,octa-cis-undecaprenyl diphosphate + di-trans,octa-cis-undecaprenyl diphosphate + H(+)</text>
        <dbReference type="Rhea" id="RHEA:23708"/>
        <dbReference type="Rhea" id="RHEA-COMP:9602"/>
        <dbReference type="Rhea" id="RHEA-COMP:9603"/>
        <dbReference type="ChEBI" id="CHEBI:15378"/>
        <dbReference type="ChEBI" id="CHEBI:58405"/>
        <dbReference type="ChEBI" id="CHEBI:60033"/>
        <dbReference type="ChEBI" id="CHEBI:78435"/>
        <dbReference type="EC" id="2.4.99.28"/>
    </reaction>
</comment>
<keyword evidence="7" id="KW-0808">Transferase</keyword>
<evidence type="ECO:0000313" key="15">
    <source>
        <dbReference type="EMBL" id="QIK39137.1"/>
    </source>
</evidence>
<dbReference type="Gene3D" id="1.10.3810.10">
    <property type="entry name" value="Biosynthetic peptidoglycan transglycosylase-like"/>
    <property type="match status" value="1"/>
</dbReference>
<dbReference type="GO" id="GO:0008658">
    <property type="term" value="F:penicillin binding"/>
    <property type="evidence" value="ECO:0007669"/>
    <property type="project" value="InterPro"/>
</dbReference>
<evidence type="ECO:0000256" key="9">
    <source>
        <dbReference type="ARBA" id="ARBA00023268"/>
    </source>
</evidence>
<evidence type="ECO:0000256" key="1">
    <source>
        <dbReference type="ARBA" id="ARBA00004752"/>
    </source>
</evidence>
<evidence type="ECO:0000259" key="12">
    <source>
        <dbReference type="Pfam" id="PF00905"/>
    </source>
</evidence>
<keyword evidence="9" id="KW-0511">Multifunctional enzyme</keyword>
<dbReference type="InterPro" id="IPR050396">
    <property type="entry name" value="Glycosyltr_51/Transpeptidase"/>
</dbReference>
<proteinExistence type="inferred from homology"/>
<evidence type="ECO:0000256" key="4">
    <source>
        <dbReference type="ARBA" id="ARBA00022645"/>
    </source>
</evidence>
<evidence type="ECO:0000256" key="5">
    <source>
        <dbReference type="ARBA" id="ARBA00022670"/>
    </source>
</evidence>
<dbReference type="NCBIfam" id="TIGR02073">
    <property type="entry name" value="PBP_1c"/>
    <property type="match status" value="1"/>
</dbReference>
<accession>A0A6G7VH71</accession>
<comment type="similarity">
    <text evidence="3">In the N-terminal section; belongs to the glycosyltransferase 51 family.</text>
</comment>
<keyword evidence="16" id="KW-1185">Reference proteome</keyword>
<evidence type="ECO:0000256" key="8">
    <source>
        <dbReference type="ARBA" id="ARBA00022801"/>
    </source>
</evidence>
<dbReference type="AlphaFoldDB" id="A0A6G7VH71"/>
<dbReference type="Pfam" id="PF00905">
    <property type="entry name" value="Transpeptidase"/>
    <property type="match status" value="1"/>
</dbReference>
<comment type="similarity">
    <text evidence="2">In the C-terminal section; belongs to the transpeptidase family.</text>
</comment>
<evidence type="ECO:0000256" key="10">
    <source>
        <dbReference type="ARBA" id="ARBA00044770"/>
    </source>
</evidence>
<evidence type="ECO:0000256" key="7">
    <source>
        <dbReference type="ARBA" id="ARBA00022679"/>
    </source>
</evidence>
<feature type="domain" description="Penicillin-binding C-terminal" evidence="14">
    <location>
        <begin position="628"/>
        <end position="709"/>
    </location>
</feature>
<protein>
    <recommendedName>
        <fullName evidence="10">peptidoglycan glycosyltransferase</fullName>
        <ecNumber evidence="10">2.4.99.28</ecNumber>
    </recommendedName>
</protein>
<evidence type="ECO:0000313" key="16">
    <source>
        <dbReference type="Proteomes" id="UP000502699"/>
    </source>
</evidence>
<name>A0A6G7VH71_9GAMM</name>
<evidence type="ECO:0000259" key="13">
    <source>
        <dbReference type="Pfam" id="PF00912"/>
    </source>
</evidence>
<feature type="domain" description="Glycosyl transferase family 51" evidence="13">
    <location>
        <begin position="64"/>
        <end position="230"/>
    </location>
</feature>
<dbReference type="PANTHER" id="PTHR32282:SF15">
    <property type="entry name" value="PENICILLIN-BINDING PROTEIN 1C"/>
    <property type="match status" value="1"/>
</dbReference>
<dbReference type="GO" id="GO:0009252">
    <property type="term" value="P:peptidoglycan biosynthetic process"/>
    <property type="evidence" value="ECO:0007669"/>
    <property type="project" value="UniProtKB-UniPathway"/>
</dbReference>
<feature type="domain" description="Penicillin-binding protein transpeptidase" evidence="12">
    <location>
        <begin position="307"/>
        <end position="524"/>
    </location>
</feature>
<dbReference type="GO" id="GO:0030288">
    <property type="term" value="C:outer membrane-bounded periplasmic space"/>
    <property type="evidence" value="ECO:0007669"/>
    <property type="project" value="TreeGrafter"/>
</dbReference>
<keyword evidence="6" id="KW-0328">Glycosyltransferase</keyword>
<dbReference type="InterPro" id="IPR012338">
    <property type="entry name" value="Beta-lactam/transpept-like"/>
</dbReference>
<dbReference type="PANTHER" id="PTHR32282">
    <property type="entry name" value="BINDING PROTEIN TRANSPEPTIDASE, PUTATIVE-RELATED"/>
    <property type="match status" value="1"/>
</dbReference>
<comment type="pathway">
    <text evidence="1">Cell wall biogenesis; peptidoglycan biosynthesis.</text>
</comment>
<dbReference type="Proteomes" id="UP000502699">
    <property type="component" value="Chromosome"/>
</dbReference>